<keyword evidence="3" id="KW-0808">Transferase</keyword>
<dbReference type="PANTHER" id="PTHR33841">
    <property type="entry name" value="DNA METHYLTRANSFERASE YEEA-RELATED"/>
    <property type="match status" value="1"/>
</dbReference>
<feature type="domain" description="TaqI-like C-terminal specificity" evidence="9">
    <location>
        <begin position="459"/>
        <end position="537"/>
    </location>
</feature>
<gene>
    <name evidence="10" type="ORF">LCGC14_0590800</name>
</gene>
<evidence type="ECO:0000256" key="3">
    <source>
        <dbReference type="ARBA" id="ARBA00022679"/>
    </source>
</evidence>
<reference evidence="10" key="1">
    <citation type="journal article" date="2015" name="Nature">
        <title>Complex archaea that bridge the gap between prokaryotes and eukaryotes.</title>
        <authorList>
            <person name="Spang A."/>
            <person name="Saw J.H."/>
            <person name="Jorgensen S.L."/>
            <person name="Zaremba-Niedzwiedzka K."/>
            <person name="Martijn J."/>
            <person name="Lind A.E."/>
            <person name="van Eijk R."/>
            <person name="Schleper C."/>
            <person name="Guy L."/>
            <person name="Ettema T.J."/>
        </authorList>
    </citation>
    <scope>NUCLEOTIDE SEQUENCE</scope>
</reference>
<dbReference type="Gene3D" id="3.40.50.150">
    <property type="entry name" value="Vaccinia Virus protein VP39"/>
    <property type="match status" value="1"/>
</dbReference>
<comment type="catalytic activity">
    <reaction evidence="7">
        <text>a 2'-deoxyadenosine in DNA + S-adenosyl-L-methionine = an N(6)-methyl-2'-deoxyadenosine in DNA + S-adenosyl-L-homocysteine + H(+)</text>
        <dbReference type="Rhea" id="RHEA:15197"/>
        <dbReference type="Rhea" id="RHEA-COMP:12418"/>
        <dbReference type="Rhea" id="RHEA-COMP:12419"/>
        <dbReference type="ChEBI" id="CHEBI:15378"/>
        <dbReference type="ChEBI" id="CHEBI:57856"/>
        <dbReference type="ChEBI" id="CHEBI:59789"/>
        <dbReference type="ChEBI" id="CHEBI:90615"/>
        <dbReference type="ChEBI" id="CHEBI:90616"/>
        <dbReference type="EC" id="2.1.1.72"/>
    </reaction>
</comment>
<evidence type="ECO:0000256" key="6">
    <source>
        <dbReference type="ARBA" id="ARBA00023125"/>
    </source>
</evidence>
<dbReference type="InterPro" id="IPR029063">
    <property type="entry name" value="SAM-dependent_MTases_sf"/>
</dbReference>
<evidence type="ECO:0000256" key="4">
    <source>
        <dbReference type="ARBA" id="ARBA00022691"/>
    </source>
</evidence>
<evidence type="ECO:0000259" key="8">
    <source>
        <dbReference type="Pfam" id="PF07669"/>
    </source>
</evidence>
<evidence type="ECO:0000256" key="1">
    <source>
        <dbReference type="ARBA" id="ARBA00011900"/>
    </source>
</evidence>
<dbReference type="EC" id="2.1.1.72" evidence="1"/>
<dbReference type="InterPro" id="IPR025931">
    <property type="entry name" value="TaqI_C"/>
</dbReference>
<organism evidence="10">
    <name type="scientific">marine sediment metagenome</name>
    <dbReference type="NCBI Taxonomy" id="412755"/>
    <lineage>
        <taxon>unclassified sequences</taxon>
        <taxon>metagenomes</taxon>
        <taxon>ecological metagenomes</taxon>
    </lineage>
</organism>
<dbReference type="PROSITE" id="PS00092">
    <property type="entry name" value="N6_MTASE"/>
    <property type="match status" value="1"/>
</dbReference>
<dbReference type="PRINTS" id="PR00507">
    <property type="entry name" value="N12N6MTFRASE"/>
</dbReference>
<name>A0A0F9TZM0_9ZZZZ</name>
<dbReference type="GO" id="GO:0009007">
    <property type="term" value="F:site-specific DNA-methyltransferase (adenine-specific) activity"/>
    <property type="evidence" value="ECO:0007669"/>
    <property type="project" value="UniProtKB-EC"/>
</dbReference>
<evidence type="ECO:0000256" key="7">
    <source>
        <dbReference type="ARBA" id="ARBA00047942"/>
    </source>
</evidence>
<keyword evidence="2" id="KW-0489">Methyltransferase</keyword>
<dbReference type="SUPFAM" id="SSF53335">
    <property type="entry name" value="S-adenosyl-L-methionine-dependent methyltransferases"/>
    <property type="match status" value="1"/>
</dbReference>
<dbReference type="CDD" id="cd02440">
    <property type="entry name" value="AdoMet_MTases"/>
    <property type="match status" value="1"/>
</dbReference>
<evidence type="ECO:0000259" key="9">
    <source>
        <dbReference type="Pfam" id="PF12950"/>
    </source>
</evidence>
<dbReference type="GO" id="GO:0009307">
    <property type="term" value="P:DNA restriction-modification system"/>
    <property type="evidence" value="ECO:0007669"/>
    <property type="project" value="UniProtKB-KW"/>
</dbReference>
<accession>A0A0F9TZM0</accession>
<dbReference type="Pfam" id="PF12950">
    <property type="entry name" value="TaqI_C"/>
    <property type="match status" value="1"/>
</dbReference>
<feature type="domain" description="Type II methyltransferase M.TaqI-like" evidence="8">
    <location>
        <begin position="67"/>
        <end position="203"/>
    </location>
</feature>
<sequence>MDSQKIEHNSVKSISQIFTPKYIAGFMVNNLVKFIQKPIRTPNNLKILEPSVGEGAFLEYLQEISSDITAYELDRTLKKNLLDKYPEIKFRFENFLGSNANETFDIIIGNPPYLGQNYNAQIFQDYIMRYPLCKKFFVGNMDLFYFFIHMAIEKLNPGGLLSFITTNYWITKSKKTGIKFLKPHILEECFILQYIDLSNLTLFKGAEGQHNCIFVLKKKTEQEKLQNKNQKIEIIQINKNRKITQSYDEFNKSIFDLLTNGSDNENIIKYASAKTNNELEPDKSWNLKYPKEIKDIVEKIEMKCHINGKTSYLKDYFIIRNGLIFIKDQIFILKEGKNLKIEDQDVYIKINNEFTKINEKEKNRLKKLYKSKSIRPYGYNKEDYIGYAIYFNKNEFNYIDARKRNQLLLEKYPHLIQYLTQYKAELRDILINAKENPLHIFFPRRGTFIRINNDQILIDLEPLYDMSEKIFLRYISNENIFGYANTPYYATSDTYFLWPRFPTKQLDYAFIIAYLNSNLVKFIFKAKNISIKRSKTKLEYGLPIPNSDLLNKEGKSFTIELIKLLGKYLIGLNHPNSHLNLDILRKKLQKLIEPHSNEKSSYNIVISNDLIEQNQILKIIDKLFFKLFTINEVKINLVIEKFF</sequence>
<dbReference type="PANTHER" id="PTHR33841:SF6">
    <property type="entry name" value="TYPE II METHYLTRANSFERASE M.HINDII"/>
    <property type="match status" value="1"/>
</dbReference>
<dbReference type="AlphaFoldDB" id="A0A0F9TZM0"/>
<dbReference type="GO" id="GO:0032259">
    <property type="term" value="P:methylation"/>
    <property type="evidence" value="ECO:0007669"/>
    <property type="project" value="UniProtKB-KW"/>
</dbReference>
<dbReference type="GO" id="GO:0003677">
    <property type="term" value="F:DNA binding"/>
    <property type="evidence" value="ECO:0007669"/>
    <property type="project" value="UniProtKB-KW"/>
</dbReference>
<keyword evidence="6" id="KW-0238">DNA-binding</keyword>
<dbReference type="InterPro" id="IPR002052">
    <property type="entry name" value="DNA_methylase_N6_adenine_CS"/>
</dbReference>
<comment type="caution">
    <text evidence="10">The sequence shown here is derived from an EMBL/GenBank/DDBJ whole genome shotgun (WGS) entry which is preliminary data.</text>
</comment>
<dbReference type="Pfam" id="PF07669">
    <property type="entry name" value="Eco57I"/>
    <property type="match status" value="1"/>
</dbReference>
<dbReference type="InterPro" id="IPR050953">
    <property type="entry name" value="N4_N6_ade-DNA_methylase"/>
</dbReference>
<keyword evidence="5" id="KW-0680">Restriction system</keyword>
<evidence type="ECO:0000313" key="10">
    <source>
        <dbReference type="EMBL" id="KKN54581.1"/>
    </source>
</evidence>
<evidence type="ECO:0000256" key="2">
    <source>
        <dbReference type="ARBA" id="ARBA00022603"/>
    </source>
</evidence>
<dbReference type="InterPro" id="IPR011639">
    <property type="entry name" value="MethylTrfase_TaqI-like_dom"/>
</dbReference>
<dbReference type="EMBL" id="LAZR01000922">
    <property type="protein sequence ID" value="KKN54581.1"/>
    <property type="molecule type" value="Genomic_DNA"/>
</dbReference>
<evidence type="ECO:0000256" key="5">
    <source>
        <dbReference type="ARBA" id="ARBA00022747"/>
    </source>
</evidence>
<keyword evidence="4" id="KW-0949">S-adenosyl-L-methionine</keyword>
<proteinExistence type="predicted"/>
<protein>
    <recommendedName>
        <fullName evidence="1">site-specific DNA-methyltransferase (adenine-specific)</fullName>
        <ecNumber evidence="1">2.1.1.72</ecNumber>
    </recommendedName>
</protein>